<sequence length="1053" mass="122789">MFRNRYTPINHRQNYVRNRYNTFNVQSHHISNERVTKINEELYTHEDNIIIDMELDNERNENTENEEIINEVTSGKNSRKLSNKEKSGEEFTEESNEDPDEDPDEDSDEESNEDSDEDSDEESNEDSDEDSDEEESNGQYSSADEEFDEEFDEYFSEESNEESDEEPDRGEKVVDESLKNEHMPHISGEFAPYFSNITEALMFCWIQKHNILTQAYDELVDIIHHPQFKSEDVVTNIRHFRKYRQRLPLLPIKSRRIHISDKKTPSTSKNMKEAYYLSITDIIWHVLNNPLLFNQMYFGPGQKVERSRELWHGNIWKESPRFGSASIQINRVSYNCGDFVVYRESTNKIGRILAIVEVDGKLKVTIQRALTFIELPRNLQSNARKERRANEVWLFDRTMGDALVDVDLQSIIRRVAITILYTEDTINDHSSIVIREILYKHQSHWKIRNVAYSYHHPSEFASLEEPETTLPIYKLYIDLYYDDFGTFRNVYYSLGRVYIQIGNLPFDKRKQLKNHFVLRFVPFGGSFEEFIAPFVTEMKELENGKIMDVQGIRSIVIVSLGDTTADLPQGNDLVGVKRHGATRGCRTCNATKDSWTSDIDLPSISRYHHLTDNQFEEITTVPTVTRRKEIAAEYGLWIQPPILDNLKREKHLQSPHDVYHATAGKALRFLRFTIDAFSPEGKSAFILAWKAFEYPRSWQKLPNPISHIESFMMSDCLRLTMVMPFILNRILKSQNFKQSEISKLRSRTGVSRNDSAIRLWLKCWILVAKTMSMAFMHSFTEEDYTKLSECLDNERRLLSQAFKDFENLPNLHVNLHLIQHARNYATLLNTGVGTKEMVHKIFKNIVPCTNRKNVDLDLLKRYTTLFAVRHLFDGGIDNRLSSINNALNNLSHHLKQLMDGWFIADKSSDFNEDGSEVHSPDECISKIILKKRISRRKGEEILPNDSDFRIELAISYRDMGYHSAIFGNSYHFYEYACFLAEENDTNVLHRLHIGEVVTIVTYDGENFAIIRTIFSHQYNNHQFAFVSVVGFKITNQTVLGCPVFKLRSTNTRQ</sequence>
<dbReference type="EMBL" id="LLXI01000822">
    <property type="protein sequence ID" value="PKY50089.1"/>
    <property type="molecule type" value="Genomic_DNA"/>
</dbReference>
<feature type="compositionally biased region" description="Acidic residues" evidence="1">
    <location>
        <begin position="143"/>
        <end position="168"/>
    </location>
</feature>
<evidence type="ECO:0000256" key="1">
    <source>
        <dbReference type="SAM" id="MobiDB-lite"/>
    </source>
</evidence>
<dbReference type="VEuPathDB" id="FungiDB:RhiirA1_457757"/>
<dbReference type="VEuPathDB" id="FungiDB:FUN_021003"/>
<evidence type="ECO:0008006" key="4">
    <source>
        <dbReference type="Google" id="ProtNLM"/>
    </source>
</evidence>
<dbReference type="VEuPathDB" id="FungiDB:RhiirFUN_005218"/>
<protein>
    <recommendedName>
        <fullName evidence="4">BAH domain-containing protein</fullName>
    </recommendedName>
</protein>
<evidence type="ECO:0000313" key="3">
    <source>
        <dbReference type="Proteomes" id="UP000234323"/>
    </source>
</evidence>
<organism evidence="2 3">
    <name type="scientific">Rhizophagus irregularis</name>
    <dbReference type="NCBI Taxonomy" id="588596"/>
    <lineage>
        <taxon>Eukaryota</taxon>
        <taxon>Fungi</taxon>
        <taxon>Fungi incertae sedis</taxon>
        <taxon>Mucoromycota</taxon>
        <taxon>Glomeromycotina</taxon>
        <taxon>Glomeromycetes</taxon>
        <taxon>Glomerales</taxon>
        <taxon>Glomeraceae</taxon>
        <taxon>Rhizophagus</taxon>
    </lineage>
</organism>
<keyword evidence="3" id="KW-1185">Reference proteome</keyword>
<feature type="compositionally biased region" description="Acidic residues" evidence="1">
    <location>
        <begin position="90"/>
        <end position="136"/>
    </location>
</feature>
<dbReference type="VEuPathDB" id="FungiDB:RhiirA1_464683"/>
<comment type="caution">
    <text evidence="2">The sequence shown here is derived from an EMBL/GenBank/DDBJ whole genome shotgun (WGS) entry which is preliminary data.</text>
</comment>
<dbReference type="VEuPathDB" id="FungiDB:RhiirFUN_026818"/>
<dbReference type="Proteomes" id="UP000234323">
    <property type="component" value="Unassembled WGS sequence"/>
</dbReference>
<accession>A0A2I1GTW5</accession>
<gene>
    <name evidence="2" type="ORF">RhiirA4_466368</name>
</gene>
<feature type="region of interest" description="Disordered" evidence="1">
    <location>
        <begin position="56"/>
        <end position="172"/>
    </location>
</feature>
<dbReference type="AlphaFoldDB" id="A0A2I1GTW5"/>
<evidence type="ECO:0000313" key="2">
    <source>
        <dbReference type="EMBL" id="PKY50089.1"/>
    </source>
</evidence>
<name>A0A2I1GTW5_9GLOM</name>
<proteinExistence type="predicted"/>
<reference evidence="2 3" key="1">
    <citation type="submission" date="2015-10" db="EMBL/GenBank/DDBJ databases">
        <title>Genome analyses suggest a sexual origin of heterokaryosis in a supposedly ancient asexual fungus.</title>
        <authorList>
            <person name="Ropars J."/>
            <person name="Sedzielewska K."/>
            <person name="Noel J."/>
            <person name="Charron P."/>
            <person name="Farinelli L."/>
            <person name="Marton T."/>
            <person name="Kruger M."/>
            <person name="Pelin A."/>
            <person name="Brachmann A."/>
            <person name="Corradi N."/>
        </authorList>
    </citation>
    <scope>NUCLEOTIDE SEQUENCE [LARGE SCALE GENOMIC DNA]</scope>
    <source>
        <strain evidence="2 3">A4</strain>
    </source>
</reference>